<keyword evidence="4" id="KW-0677">Repeat</keyword>
<dbReference type="OrthoDB" id="1467561at2"/>
<dbReference type="Pfam" id="PF13855">
    <property type="entry name" value="LRR_8"/>
    <property type="match status" value="1"/>
</dbReference>
<evidence type="ECO:0000256" key="2">
    <source>
        <dbReference type="ARBA" id="ARBA00012483"/>
    </source>
</evidence>
<dbReference type="PANTHER" id="PTHR48051">
    <property type="match status" value="1"/>
</dbReference>
<comment type="catalytic activity">
    <reaction evidence="1">
        <text>S-ubiquitinyl-[E2 ubiquitin-conjugating enzyme]-L-cysteine + [acceptor protein]-L-lysine = [E2 ubiquitin-conjugating enzyme]-L-cysteine + N(6)-ubiquitinyl-[acceptor protein]-L-lysine.</text>
        <dbReference type="EC" id="2.3.2.27"/>
    </reaction>
</comment>
<dbReference type="InterPro" id="IPR029487">
    <property type="entry name" value="NEL_dom"/>
</dbReference>
<dbReference type="Gene3D" id="3.80.10.10">
    <property type="entry name" value="Ribonuclease Inhibitor"/>
    <property type="match status" value="1"/>
</dbReference>
<keyword evidence="6" id="KW-0964">Secreted</keyword>
<dbReference type="RefSeq" id="WP_057003845.1">
    <property type="nucleotide sequence ID" value="NZ_CP149793.1"/>
</dbReference>
<dbReference type="Proteomes" id="UP000552560">
    <property type="component" value="Unassembled WGS sequence"/>
</dbReference>
<evidence type="ECO:0000313" key="9">
    <source>
        <dbReference type="EMBL" id="NMX98793.1"/>
    </source>
</evidence>
<evidence type="ECO:0000256" key="3">
    <source>
        <dbReference type="ARBA" id="ARBA00022614"/>
    </source>
</evidence>
<dbReference type="GO" id="GO:0005576">
    <property type="term" value="C:extracellular region"/>
    <property type="evidence" value="ECO:0007669"/>
    <property type="project" value="UniProtKB-UniRule"/>
</dbReference>
<keyword evidence="3" id="KW-0433">Leucine-rich repeat</keyword>
<dbReference type="PANTHER" id="PTHR48051:SF1">
    <property type="entry name" value="RAS SUPPRESSOR PROTEIN 1"/>
    <property type="match status" value="1"/>
</dbReference>
<evidence type="ECO:0000256" key="6">
    <source>
        <dbReference type="PROSITE-ProRule" id="PRU01398"/>
    </source>
</evidence>
<dbReference type="InterPro" id="IPR003591">
    <property type="entry name" value="Leu-rich_rpt_typical-subtyp"/>
</dbReference>
<dbReference type="InterPro" id="IPR001611">
    <property type="entry name" value="Leu-rich_rpt"/>
</dbReference>
<feature type="domain" description="NEL" evidence="8">
    <location>
        <begin position="1667"/>
        <end position="1956"/>
    </location>
</feature>
<reference evidence="9 10" key="1">
    <citation type="journal article" date="2020" name="Front. Microbiol.">
        <title>Genetic Organization of the aprX-lipA2 Operon Affects the Proteolytic Potential of Pseudomonas Species in Milk.</title>
        <authorList>
            <person name="Maier C."/>
            <person name="Huptas C."/>
            <person name="von Neubeck M."/>
            <person name="Scherer S."/>
            <person name="Wenning M."/>
            <person name="Lucking G."/>
        </authorList>
    </citation>
    <scope>NUCLEOTIDE SEQUENCE [LARGE SCALE GENOMIC DNA]</scope>
    <source>
        <strain evidence="9 10">WS 4671</strain>
    </source>
</reference>
<keyword evidence="6" id="KW-1035">Host cytoplasm</keyword>
<gene>
    <name evidence="9" type="ORF">HBO43_19540</name>
</gene>
<dbReference type="EMBL" id="JAAQWE010000019">
    <property type="protein sequence ID" value="NMX98793.1"/>
    <property type="molecule type" value="Genomic_DNA"/>
</dbReference>
<keyword evidence="5" id="KW-0843">Virulence</keyword>
<protein>
    <recommendedName>
        <fullName evidence="2">RING-type E3 ubiquitin transferase</fullName>
        <ecNumber evidence="2">2.3.2.27</ecNumber>
    </recommendedName>
</protein>
<dbReference type="GO" id="GO:0005737">
    <property type="term" value="C:cytoplasm"/>
    <property type="evidence" value="ECO:0007669"/>
    <property type="project" value="TreeGrafter"/>
</dbReference>
<evidence type="ECO:0000256" key="4">
    <source>
        <dbReference type="ARBA" id="ARBA00022737"/>
    </source>
</evidence>
<accession>A0A7Y1F486</accession>
<evidence type="ECO:0000256" key="1">
    <source>
        <dbReference type="ARBA" id="ARBA00000900"/>
    </source>
</evidence>
<comment type="similarity">
    <text evidence="6">Belongs to the LRR-containing bacterial E3 ligase family.</text>
</comment>
<dbReference type="SUPFAM" id="SSF52058">
    <property type="entry name" value="L domain-like"/>
    <property type="match status" value="1"/>
</dbReference>
<evidence type="ECO:0000313" key="10">
    <source>
        <dbReference type="Proteomes" id="UP000552560"/>
    </source>
</evidence>
<dbReference type="Gene3D" id="1.20.58.360">
    <property type="entry name" value="Shigella T3SS effector IpaH defines"/>
    <property type="match status" value="1"/>
</dbReference>
<evidence type="ECO:0000256" key="7">
    <source>
        <dbReference type="SAM" id="Coils"/>
    </source>
</evidence>
<dbReference type="Pfam" id="PF14496">
    <property type="entry name" value="NEL"/>
    <property type="match status" value="1"/>
</dbReference>
<comment type="caution">
    <text evidence="6">Lacks conserved residue(s) required for the propagation of feature annotation.</text>
</comment>
<dbReference type="EC" id="2.3.2.27" evidence="2"/>
<dbReference type="SMART" id="SM00369">
    <property type="entry name" value="LRR_TYP"/>
    <property type="match status" value="4"/>
</dbReference>
<evidence type="ECO:0000256" key="5">
    <source>
        <dbReference type="ARBA" id="ARBA00023026"/>
    </source>
</evidence>
<proteinExistence type="inferred from homology"/>
<dbReference type="InterPro" id="IPR050216">
    <property type="entry name" value="LRR_domain-containing"/>
</dbReference>
<keyword evidence="7" id="KW-0175">Coiled coil</keyword>
<keyword evidence="6" id="KW-0833">Ubl conjugation pathway</keyword>
<sequence length="1956" mass="220280">MSEPITPTPQDTLSAFIAQQRAPLMAGLEWSVLQALDGLRAEFDGLLGGLDLAEKREYVRLQRAWIDAQHTMEQGIRQLTEAFELHALESLRSALMTLTGQYIDPKVAKINTRYLKHSGRVRRELKGDEIKISSVTLWDAACMNYDGLTGWSYPGRTGLADASYLDRNINATAGEFIALVRRLDLGGQLRRRLDQALQANASLGSSIMQLANAEFEFALIEALRNTEASRVDRDKYQQVKRALAGEARWERVEEMLLFVPHGTDNISWLPQSIGLVGHYAGQPPGDSLSIPHIVFSVSGCKGAFSFIPNRPGGSLRHHASHRQACEVFHAEFHAAYRAGRVDWLYQIMWLRDCARLKQIGKTAQPRRDLEGLEKLVDWLARVIPSVNIVDKVGYVRNVVQKSPALSLNDFYRERSRANLQELAHQTPGFMPTMIELFQTLIGEILDVLLIPVPGALKGLGRVRAFAMFIAMEQALVEGGRQALLGEPAELLQGFADLADLLISGRLHTRLGRSVLRRHQHLYQRLSQRYSAVPEHRHLSSPQVLERMLGSQDVLPRQIEILLETSATSAQTLNQVWEGAPASASLVDAVHRLRADRLIDWLAADADPSRPAPVDALDVMAPLLTQLEGWPAGMSLSIEDHQGLEVRRYNKEATRATTAVVTLTALENHEFAYATPRRFTAHVAQAIVALVPTLVSGDAQLLRQQLATKAKALRIDLFEALTRFADTCRADAVGASASVLKLLPERVSPDQPIPAVITQLRALHPELSMARLLEVLREHPLSEHQQTQLLQSQLQPEALYDALRAARLVTRREAIVDGLFHPRRFDRQTQDWAAHFAHSVLRDGSAQALLVSPATQALPYVSQGAQDRSVVVIDQGQGRFSPYYHRESRTGAMLSGANGFYLAIMRQLSDDDRRLLGLSAEHSVADFRRQVARALLRHRAPDGAFYPDRREIAHYVSHVDTARIAAEPDALGLYHLGAERYLWLDDAYFKVAEQPWRLLHPSLNDAYAPLLSHNGAGAWRHEWENPLTWDGAKAFQRLGPFTRAVPADAIEQIQQISGVTADVLRRIHLRNERAPAIVVETVERFMRHQRINTGVDTGRDFFDRLLGEVGVDSAETLVGPAATTRAEQVAVLEAEVARNRPHMERLFFKALGQKQQPSGDPLAQVLQRDFPSLTAALAEELVRDVTAQERLSLQAGRIPLSLMSAARWRVSVARKIRALEGLYLPAAASEDTSRLILHTLPDIDGWPNHLRVEVWERGRLIDSIGPVDGALRRILEAVDVDYQAYILQANGERQPTGRPGAFLAVLLDALPSIEREALHYTHDALRREIEQRSQRALSLFDPQRRPWYVPPRRLADGRMGYPLSGGDHWGPVDREHVAKLRQLFPAKTDEQAFALLQGLSDSVRERESAINFMFRERAVLNANLERWCRQGKPEDLPAQREAAARIQRCWAKEDSVRGVPYELILDDLALNDLPPLGAYFGHVKLLSLKNNRLETIPTSFFRCFPQLRWVFFNGNHLQRLPVGLAQLGYLSLLNLSNNRLKLQLGDVILLAEMTSLVTLDLSVNPLRLGQRLKLHGLKKLRVLNLRNTQIESLPLGAAILRSLEVFDLRDNRISILTSLDLFIYPNVHRAMNLQGNPLSQGSLQMMRRYREWPGQADIDFGLGAQPAAASTRPDTWLAVLPFAEVPHYQALWAQLQQRPMSDRFFELLACIAAYPSLIATGFRALREDLTRRVWQLIESATHNEQLAVILFQHRFELNRGVDGWLLSLNALELEFLPIELLARDTDGDAAPLLNYFRALKRLQAIDEMVLRFDRHQTWDVVSSMILASRIALAHSLDLPLGFEERLARTLGGPNANSITRMHGMIVAAEAQFDWPALLVQAEYWRQFLARKYRSRFDARLGQYDREMERAQAQVESAEMSEGAYLLLVRKVQALRAHDEEQLIEQLTREEWTRFVTG</sequence>
<dbReference type="PROSITE" id="PS52053">
    <property type="entry name" value="NEL"/>
    <property type="match status" value="1"/>
</dbReference>
<name>A0A7Y1F486_PSEVE</name>
<feature type="coiled-coil region" evidence="7">
    <location>
        <begin position="1892"/>
        <end position="1919"/>
    </location>
</feature>
<comment type="caution">
    <text evidence="9">The sequence shown here is derived from an EMBL/GenBank/DDBJ whole genome shotgun (WGS) entry which is preliminary data.</text>
</comment>
<evidence type="ECO:0000259" key="8">
    <source>
        <dbReference type="PROSITE" id="PS52053"/>
    </source>
</evidence>
<organism evidence="9 10">
    <name type="scientific">Pseudomonas veronii</name>
    <dbReference type="NCBI Taxonomy" id="76761"/>
    <lineage>
        <taxon>Bacteria</taxon>
        <taxon>Pseudomonadati</taxon>
        <taxon>Pseudomonadota</taxon>
        <taxon>Gammaproteobacteria</taxon>
        <taxon>Pseudomonadales</taxon>
        <taxon>Pseudomonadaceae</taxon>
        <taxon>Pseudomonas</taxon>
    </lineage>
</organism>
<dbReference type="InterPro" id="IPR032675">
    <property type="entry name" value="LRR_dom_sf"/>
</dbReference>
<dbReference type="GO" id="GO:0061630">
    <property type="term" value="F:ubiquitin protein ligase activity"/>
    <property type="evidence" value="ECO:0007669"/>
    <property type="project" value="UniProtKB-EC"/>
</dbReference>
<dbReference type="GO" id="GO:0016567">
    <property type="term" value="P:protein ubiquitination"/>
    <property type="evidence" value="ECO:0007669"/>
    <property type="project" value="InterPro"/>
</dbReference>